<evidence type="ECO:0000256" key="2">
    <source>
        <dbReference type="ARBA" id="ARBA00022630"/>
    </source>
</evidence>
<dbReference type="PANTHER" id="PTHR43557:SF2">
    <property type="entry name" value="RIESKE DOMAIN-CONTAINING PROTEIN-RELATED"/>
    <property type="match status" value="1"/>
</dbReference>
<dbReference type="Pfam" id="PF14759">
    <property type="entry name" value="Reductase_C"/>
    <property type="match status" value="1"/>
</dbReference>
<comment type="cofactor">
    <cofactor evidence="1">
        <name>FAD</name>
        <dbReference type="ChEBI" id="CHEBI:57692"/>
    </cofactor>
</comment>
<dbReference type="SUPFAM" id="SSF55424">
    <property type="entry name" value="FAD/NAD-linked reductases, dimerisation (C-terminal) domain"/>
    <property type="match status" value="1"/>
</dbReference>
<dbReference type="HOGENOM" id="CLU_003291_4_0_11"/>
<reference evidence="8 9" key="1">
    <citation type="submission" date="2009-02" db="EMBL/GenBank/DDBJ databases">
        <title>Annotation of Streptomyces hygroscopicus strain ATCC 53653.</title>
        <authorList>
            <consortium name="The Broad Institute Genome Sequencing Platform"/>
            <consortium name="Broad Institute Microbial Sequencing Center"/>
            <person name="Fischbach M."/>
            <person name="Godfrey P."/>
            <person name="Ward D."/>
            <person name="Young S."/>
            <person name="Zeng Q."/>
            <person name="Koehrsen M."/>
            <person name="Alvarado L."/>
            <person name="Berlin A.M."/>
            <person name="Bochicchio J."/>
            <person name="Borenstein D."/>
            <person name="Chapman S.B."/>
            <person name="Chen Z."/>
            <person name="Engels R."/>
            <person name="Freedman E."/>
            <person name="Gellesch M."/>
            <person name="Goldberg J."/>
            <person name="Griggs A."/>
            <person name="Gujja S."/>
            <person name="Heilman E.R."/>
            <person name="Heiman D.I."/>
            <person name="Hepburn T.A."/>
            <person name="Howarth C."/>
            <person name="Jen D."/>
            <person name="Larson L."/>
            <person name="Lewis B."/>
            <person name="Mehta T."/>
            <person name="Park D."/>
            <person name="Pearson M."/>
            <person name="Richards J."/>
            <person name="Roberts A."/>
            <person name="Saif S."/>
            <person name="Shea T.D."/>
            <person name="Shenoy N."/>
            <person name="Sisk P."/>
            <person name="Stolte C."/>
            <person name="Sykes S.N."/>
            <person name="Thomson T."/>
            <person name="Walk T."/>
            <person name="White J."/>
            <person name="Yandava C."/>
            <person name="Straight P."/>
            <person name="Clardy J."/>
            <person name="Hung D."/>
            <person name="Kolter R."/>
            <person name="Mekalanos J."/>
            <person name="Walker S."/>
            <person name="Walsh C.T."/>
            <person name="Wieland-Brown L.C."/>
            <person name="Haas B."/>
            <person name="Nusbaum C."/>
            <person name="Birren B."/>
        </authorList>
    </citation>
    <scope>NUCLEOTIDE SEQUENCE [LARGE SCALE GENOMIC DNA]</scope>
    <source>
        <strain evidence="8 9">ATCC 53653</strain>
    </source>
</reference>
<dbReference type="PANTHER" id="PTHR43557">
    <property type="entry name" value="APOPTOSIS-INDUCING FACTOR 1"/>
    <property type="match status" value="1"/>
</dbReference>
<dbReference type="GO" id="GO:0005737">
    <property type="term" value="C:cytoplasm"/>
    <property type="evidence" value="ECO:0007669"/>
    <property type="project" value="TreeGrafter"/>
</dbReference>
<dbReference type="Pfam" id="PF07992">
    <property type="entry name" value="Pyr_redox_2"/>
    <property type="match status" value="1"/>
</dbReference>
<sequence length="480" mass="51616">MIGHASSARNGRHEGIGGPREVSGLRQLCRRRTAGVRSPRRRARRASRRRASGGAAGPSEACRSRLSGARAGPGGLTVPRHRRIVVAGASLAGIRTAETLRDRGFDGEIVLVGAEERLPYDRPPLSKTFLEGQASLDDIQLLSGDQVAALDLDLRLGQRARALDPERRALELDGGETLRYDDLVIATGSAPWMPRDWDLYESIYPLRTAEDGLALRSALQGSPRVAVVGGGFIGCEVASTARRLGCDVVQIEPLTAPMARVLGPEMALACAEIPVAAGVRLVCGTAVEGFDGGARVERVRLRDGRTIEADVVVVGIGARPVTDWLAGSGVNVSDGVLCDDRCATSVDGVYAAGDVARWFNPLFEQTMRIEHWTNASEQGAFVARALLEGRQAGSYAPVPFVWSEQYGVKIEIAGVPHPTDRIRIVEGTVAERRFVALYEREERLTGVLALNSTRSMLTFRRLLARTGSRGERVDAPSNSS</sequence>
<keyword evidence="4" id="KW-0560">Oxidoreductase</keyword>
<keyword evidence="9" id="KW-1185">Reference proteome</keyword>
<dbReference type="InterPro" id="IPR023753">
    <property type="entry name" value="FAD/NAD-binding_dom"/>
</dbReference>
<evidence type="ECO:0000256" key="3">
    <source>
        <dbReference type="ARBA" id="ARBA00022827"/>
    </source>
</evidence>
<dbReference type="InterPro" id="IPR036188">
    <property type="entry name" value="FAD/NAD-bd_sf"/>
</dbReference>
<name>D9WFV7_9ACTN</name>
<evidence type="ECO:0000256" key="5">
    <source>
        <dbReference type="SAM" id="MobiDB-lite"/>
    </source>
</evidence>
<feature type="region of interest" description="Disordered" evidence="5">
    <location>
        <begin position="1"/>
        <end position="77"/>
    </location>
</feature>
<dbReference type="Gene3D" id="3.50.50.60">
    <property type="entry name" value="FAD/NAD(P)-binding domain"/>
    <property type="match status" value="2"/>
</dbReference>
<organism evidence="8 9">
    <name type="scientific">Streptomyces himastatinicus ATCC 53653</name>
    <dbReference type="NCBI Taxonomy" id="457427"/>
    <lineage>
        <taxon>Bacteria</taxon>
        <taxon>Bacillati</taxon>
        <taxon>Actinomycetota</taxon>
        <taxon>Actinomycetes</taxon>
        <taxon>Kitasatosporales</taxon>
        <taxon>Streptomycetaceae</taxon>
        <taxon>Streptomyces</taxon>
        <taxon>Streptomyces violaceusniger group</taxon>
    </lineage>
</organism>
<protein>
    <submittedName>
        <fullName evidence="8">Ferredoxin reductase</fullName>
    </submittedName>
</protein>
<dbReference type="InterPro" id="IPR050446">
    <property type="entry name" value="FAD-oxidoreductase/Apoptosis"/>
</dbReference>
<dbReference type="Gene3D" id="3.30.390.30">
    <property type="match status" value="1"/>
</dbReference>
<feature type="compositionally biased region" description="Basic residues" evidence="5">
    <location>
        <begin position="28"/>
        <end position="51"/>
    </location>
</feature>
<proteinExistence type="predicted"/>
<dbReference type="InterPro" id="IPR028202">
    <property type="entry name" value="Reductase_C"/>
</dbReference>
<dbReference type="SUPFAM" id="SSF51905">
    <property type="entry name" value="FAD/NAD(P)-binding domain"/>
    <property type="match status" value="1"/>
</dbReference>
<dbReference type="GO" id="GO:0016651">
    <property type="term" value="F:oxidoreductase activity, acting on NAD(P)H"/>
    <property type="evidence" value="ECO:0007669"/>
    <property type="project" value="TreeGrafter"/>
</dbReference>
<dbReference type="EMBL" id="GG657754">
    <property type="protein sequence ID" value="EFL21193.1"/>
    <property type="molecule type" value="Genomic_DNA"/>
</dbReference>
<evidence type="ECO:0000259" key="7">
    <source>
        <dbReference type="Pfam" id="PF14759"/>
    </source>
</evidence>
<dbReference type="PRINTS" id="PR00368">
    <property type="entry name" value="FADPNR"/>
</dbReference>
<accession>D9WFV7</accession>
<dbReference type="STRING" id="457427.SSOG_00905"/>
<feature type="domain" description="Reductase C-terminal" evidence="7">
    <location>
        <begin position="401"/>
        <end position="467"/>
    </location>
</feature>
<dbReference type="Proteomes" id="UP000003963">
    <property type="component" value="Unassembled WGS sequence"/>
</dbReference>
<evidence type="ECO:0000256" key="1">
    <source>
        <dbReference type="ARBA" id="ARBA00001974"/>
    </source>
</evidence>
<evidence type="ECO:0000313" key="8">
    <source>
        <dbReference type="EMBL" id="EFL21193.1"/>
    </source>
</evidence>
<feature type="domain" description="FAD/NAD(P)-binding" evidence="6">
    <location>
        <begin position="83"/>
        <end position="379"/>
    </location>
</feature>
<evidence type="ECO:0000259" key="6">
    <source>
        <dbReference type="Pfam" id="PF07992"/>
    </source>
</evidence>
<evidence type="ECO:0000313" key="9">
    <source>
        <dbReference type="Proteomes" id="UP000003963"/>
    </source>
</evidence>
<dbReference type="PRINTS" id="PR00411">
    <property type="entry name" value="PNDRDTASEI"/>
</dbReference>
<gene>
    <name evidence="8" type="ORF">SSOG_00905</name>
</gene>
<dbReference type="InterPro" id="IPR016156">
    <property type="entry name" value="FAD/NAD-linked_Rdtase_dimer_sf"/>
</dbReference>
<keyword evidence="2" id="KW-0285">Flavoprotein</keyword>
<dbReference type="AlphaFoldDB" id="D9WFV7"/>
<evidence type="ECO:0000256" key="4">
    <source>
        <dbReference type="ARBA" id="ARBA00023002"/>
    </source>
</evidence>
<keyword evidence="3" id="KW-0274">FAD</keyword>